<name>A0A1G8TZ23_9HYPH</name>
<feature type="region of interest" description="Disordered" evidence="4">
    <location>
        <begin position="221"/>
        <end position="242"/>
    </location>
</feature>
<dbReference type="InterPro" id="IPR045087">
    <property type="entry name" value="Cu-oxidase_fam"/>
</dbReference>
<dbReference type="SUPFAM" id="SSF49503">
    <property type="entry name" value="Cupredoxins"/>
    <property type="match status" value="2"/>
</dbReference>
<dbReference type="EMBL" id="FNEE01000006">
    <property type="protein sequence ID" value="SDJ46743.1"/>
    <property type="molecule type" value="Genomic_DNA"/>
</dbReference>
<keyword evidence="5" id="KW-1133">Transmembrane helix</keyword>
<dbReference type="Gene3D" id="2.60.40.420">
    <property type="entry name" value="Cupredoxins - blue copper proteins"/>
    <property type="match status" value="1"/>
</dbReference>
<dbReference type="InterPro" id="IPR025509">
    <property type="entry name" value="DUF4396"/>
</dbReference>
<feature type="domain" description="DUF4396" evidence="8">
    <location>
        <begin position="77"/>
        <end position="214"/>
    </location>
</feature>
<sequence length="667" mass="72900">MFVQPVDYFLAVWFVLAGLSTAYVAWDQFRNNPEPVVMKWGFILVTLYMGPLGLLIYVLADKEPRPGEHEAFTKPLWKQGVGSTIHCVAGDATGIILAAAITAALGLPMWIDLVVEYVAGFAFGLFIFQSLFMKSMMGGTYWENVRKSFMPEFISMNFMMAGMAPIMSFLMMGSDMRAMEPTELLFWGVMSFGVIVGFVTAYPANIWMVARGLKHGLMTEREPELDKAREGRREHAHSGAKAGMVGQHAYARLDEHAKPRHANPGGNPGPGHHGSGHGSSHGDGGGGLRGSHGGHDGMEPDATVPQLAAFGGVSVLALALGMIAPANWVNLALSARDVGGAIMPPGMIMDRDTPAAAMLDMAAVHPRLITASHGLEVRGDRELEARMENGVKVFDLETSVIRWAILPDVKVDAYAINGQVPGPRLHIRQGDRVRINVTNRLPESTTIHWHGLILPNEMDGPAEITQEPIPPGGSYRYEFTAGQSGTYFYHSHDHVDRQQALGLYGALIIDPANPQDEIAADHDYVIQLQEWLMREGLTFPSMPMDGGQPNYFTINGRAYPSTDTIRMKVGETLKVRFIGTNNGFIHPMHIHGGPFEVVARDGETIPASARFLADTVNVGPGQRYDVVWQARRPGKWLIHCHIGHHTTNNNVEEKGGGGLMVVIDVQP</sequence>
<evidence type="ECO:0000259" key="8">
    <source>
        <dbReference type="Pfam" id="PF14342"/>
    </source>
</evidence>
<dbReference type="Pfam" id="PF14342">
    <property type="entry name" value="DUF4396"/>
    <property type="match status" value="1"/>
</dbReference>
<evidence type="ECO:0000256" key="3">
    <source>
        <dbReference type="ARBA" id="ARBA00023008"/>
    </source>
</evidence>
<dbReference type="AlphaFoldDB" id="A0A1G8TZ23"/>
<dbReference type="CDD" id="cd13860">
    <property type="entry name" value="CuRO_1_2dMco_1"/>
    <property type="match status" value="1"/>
</dbReference>
<feature type="transmembrane region" description="Helical" evidence="5">
    <location>
        <begin position="184"/>
        <end position="204"/>
    </location>
</feature>
<organism evidence="9 10">
    <name type="scientific">Mesorhizobium muleiense</name>
    <dbReference type="NCBI Taxonomy" id="1004279"/>
    <lineage>
        <taxon>Bacteria</taxon>
        <taxon>Pseudomonadati</taxon>
        <taxon>Pseudomonadota</taxon>
        <taxon>Alphaproteobacteria</taxon>
        <taxon>Hyphomicrobiales</taxon>
        <taxon>Phyllobacteriaceae</taxon>
        <taxon>Mesorhizobium</taxon>
    </lineage>
</organism>
<dbReference type="Pfam" id="PF07732">
    <property type="entry name" value="Cu-oxidase_3"/>
    <property type="match status" value="1"/>
</dbReference>
<feature type="transmembrane region" description="Helical" evidence="5">
    <location>
        <begin position="7"/>
        <end position="26"/>
    </location>
</feature>
<dbReference type="Pfam" id="PF07731">
    <property type="entry name" value="Cu-oxidase_2"/>
    <property type="match status" value="1"/>
</dbReference>
<keyword evidence="2" id="KW-0560">Oxidoreductase</keyword>
<feature type="region of interest" description="Disordered" evidence="4">
    <location>
        <begin position="258"/>
        <end position="300"/>
    </location>
</feature>
<dbReference type="GO" id="GO:0016491">
    <property type="term" value="F:oxidoreductase activity"/>
    <property type="evidence" value="ECO:0007669"/>
    <property type="project" value="UniProtKB-KW"/>
</dbReference>
<feature type="transmembrane region" description="Helical" evidence="5">
    <location>
        <begin position="307"/>
        <end position="328"/>
    </location>
</feature>
<evidence type="ECO:0000256" key="5">
    <source>
        <dbReference type="SAM" id="Phobius"/>
    </source>
</evidence>
<dbReference type="RefSeq" id="WP_091593881.1">
    <property type="nucleotide sequence ID" value="NZ_FNEE01000006.1"/>
</dbReference>
<feature type="compositionally biased region" description="Basic and acidic residues" evidence="4">
    <location>
        <begin position="221"/>
        <end position="237"/>
    </location>
</feature>
<evidence type="ECO:0000313" key="9">
    <source>
        <dbReference type="EMBL" id="SDJ46743.1"/>
    </source>
</evidence>
<keyword evidence="1" id="KW-0479">Metal-binding</keyword>
<keyword evidence="5" id="KW-0812">Transmembrane</keyword>
<keyword evidence="10" id="KW-1185">Reference proteome</keyword>
<proteinExistence type="predicted"/>
<evidence type="ECO:0000259" key="7">
    <source>
        <dbReference type="Pfam" id="PF07732"/>
    </source>
</evidence>
<evidence type="ECO:0000259" key="6">
    <source>
        <dbReference type="Pfam" id="PF07731"/>
    </source>
</evidence>
<feature type="transmembrane region" description="Helical" evidence="5">
    <location>
        <begin position="113"/>
        <end position="132"/>
    </location>
</feature>
<feature type="transmembrane region" description="Helical" evidence="5">
    <location>
        <begin position="81"/>
        <end position="107"/>
    </location>
</feature>
<dbReference type="InterPro" id="IPR011707">
    <property type="entry name" value="Cu-oxidase-like_N"/>
</dbReference>
<reference evidence="10" key="1">
    <citation type="submission" date="2016-10" db="EMBL/GenBank/DDBJ databases">
        <authorList>
            <person name="Varghese N."/>
            <person name="Submissions S."/>
        </authorList>
    </citation>
    <scope>NUCLEOTIDE SEQUENCE [LARGE SCALE GENOMIC DNA]</scope>
    <source>
        <strain evidence="10">CGMCC 1.11022</strain>
    </source>
</reference>
<gene>
    <name evidence="9" type="ORF">SAMN05428953_106225</name>
</gene>
<feature type="domain" description="Plastocyanin-like" evidence="6">
    <location>
        <begin position="546"/>
        <end position="648"/>
    </location>
</feature>
<feature type="transmembrane region" description="Helical" evidence="5">
    <location>
        <begin position="38"/>
        <end position="60"/>
    </location>
</feature>
<accession>A0A1G8TZ23</accession>
<dbReference type="PANTHER" id="PTHR11709">
    <property type="entry name" value="MULTI-COPPER OXIDASE"/>
    <property type="match status" value="1"/>
</dbReference>
<dbReference type="InterPro" id="IPR011706">
    <property type="entry name" value="Cu-oxidase_C"/>
</dbReference>
<dbReference type="GO" id="GO:0005507">
    <property type="term" value="F:copper ion binding"/>
    <property type="evidence" value="ECO:0007669"/>
    <property type="project" value="InterPro"/>
</dbReference>
<dbReference type="CDD" id="cd04202">
    <property type="entry name" value="CuRO_D2_2dMcoN_like"/>
    <property type="match status" value="1"/>
</dbReference>
<feature type="compositionally biased region" description="Gly residues" evidence="4">
    <location>
        <begin position="266"/>
        <end position="291"/>
    </location>
</feature>
<feature type="transmembrane region" description="Helical" evidence="5">
    <location>
        <begin position="153"/>
        <end position="172"/>
    </location>
</feature>
<keyword evidence="3" id="KW-0186">Copper</keyword>
<keyword evidence="5" id="KW-0472">Membrane</keyword>
<dbReference type="InterPro" id="IPR008972">
    <property type="entry name" value="Cupredoxin"/>
</dbReference>
<dbReference type="Proteomes" id="UP000198894">
    <property type="component" value="Unassembled WGS sequence"/>
</dbReference>
<dbReference type="PANTHER" id="PTHR11709:SF394">
    <property type="entry name" value="FI03373P-RELATED"/>
    <property type="match status" value="1"/>
</dbReference>
<evidence type="ECO:0000256" key="4">
    <source>
        <dbReference type="SAM" id="MobiDB-lite"/>
    </source>
</evidence>
<evidence type="ECO:0000256" key="2">
    <source>
        <dbReference type="ARBA" id="ARBA00023002"/>
    </source>
</evidence>
<feature type="domain" description="Plastocyanin-like" evidence="7">
    <location>
        <begin position="405"/>
        <end position="512"/>
    </location>
</feature>
<protein>
    <submittedName>
        <fullName evidence="9">Multicopper oxidase</fullName>
    </submittedName>
</protein>
<evidence type="ECO:0000313" key="10">
    <source>
        <dbReference type="Proteomes" id="UP000198894"/>
    </source>
</evidence>
<evidence type="ECO:0000256" key="1">
    <source>
        <dbReference type="ARBA" id="ARBA00022723"/>
    </source>
</evidence>